<dbReference type="PANTHER" id="PTHR30250">
    <property type="entry name" value="PST FAMILY PREDICTED COLANIC ACID TRANSPORTER"/>
    <property type="match status" value="1"/>
</dbReference>
<evidence type="ECO:0000313" key="7">
    <source>
        <dbReference type="EMBL" id="SKC33056.1"/>
    </source>
</evidence>
<evidence type="ECO:0000256" key="5">
    <source>
        <dbReference type="ARBA" id="ARBA00023136"/>
    </source>
</evidence>
<proteinExistence type="predicted"/>
<evidence type="ECO:0000256" key="1">
    <source>
        <dbReference type="ARBA" id="ARBA00004651"/>
    </source>
</evidence>
<feature type="transmembrane region" description="Helical" evidence="6">
    <location>
        <begin position="44"/>
        <end position="69"/>
    </location>
</feature>
<keyword evidence="4 6" id="KW-1133">Transmembrane helix</keyword>
<keyword evidence="3 6" id="KW-0812">Transmembrane</keyword>
<dbReference type="OrthoDB" id="8609648at2"/>
<feature type="transmembrane region" description="Helical" evidence="6">
    <location>
        <begin position="301"/>
        <end position="324"/>
    </location>
</feature>
<keyword evidence="2" id="KW-1003">Cell membrane</keyword>
<evidence type="ECO:0000256" key="3">
    <source>
        <dbReference type="ARBA" id="ARBA00022692"/>
    </source>
</evidence>
<dbReference type="EMBL" id="FUZI01000004">
    <property type="protein sequence ID" value="SKC33056.1"/>
    <property type="molecule type" value="Genomic_DNA"/>
</dbReference>
<feature type="transmembrane region" description="Helical" evidence="6">
    <location>
        <begin position="264"/>
        <end position="289"/>
    </location>
</feature>
<feature type="transmembrane region" description="Helical" evidence="6">
    <location>
        <begin position="465"/>
        <end position="485"/>
    </location>
</feature>
<keyword evidence="5 6" id="KW-0472">Membrane</keyword>
<reference evidence="7 8" key="1">
    <citation type="submission" date="2017-02" db="EMBL/GenBank/DDBJ databases">
        <authorList>
            <person name="Peterson S.W."/>
        </authorList>
    </citation>
    <scope>NUCLEOTIDE SEQUENCE [LARGE SCALE GENOMIC DNA]</scope>
    <source>
        <strain evidence="8">type strain: NCCB 100098</strain>
    </source>
</reference>
<evidence type="ECO:0008006" key="9">
    <source>
        <dbReference type="Google" id="ProtNLM"/>
    </source>
</evidence>
<feature type="transmembrane region" description="Helical" evidence="6">
    <location>
        <begin position="396"/>
        <end position="414"/>
    </location>
</feature>
<evidence type="ECO:0000256" key="2">
    <source>
        <dbReference type="ARBA" id="ARBA00022475"/>
    </source>
</evidence>
<dbReference type="InterPro" id="IPR050833">
    <property type="entry name" value="Poly_Biosynth_Transport"/>
</dbReference>
<sequence length="511" mass="57965">MRTKSTIKNAMFSSANMIITIMLTFIYRTVFIQTLGVEYLGLNAVYTNILMILSLAELGVGQAIAFSLYKPISINDKEKVNALIQFYKKVYRYIGIGVLILGIGFMPFIHILIPSTSSLENIYLIFILFLFNSSLTYFWGYKRTLIIADQKEYKLVPFTTVSQISDISLRIICLLIMNSFVFALVIQLFVKFFENVFINRYIDKEYDYIQFNDNRICSSELSVIKKNVKAMMMHKLGDISVNGTDNLIISSFIGVAALGVYSNYAMIIGIVISLFALIINSSIASLGNVIATESIERSEEVFDTVDFMSCWLFGWGSICFYILAQPFISLWLNDDFLLNNTVVILIAVNLFLLGPRASLGAVKSAGGIYTQDKYSPLIQGAVNLIISLILVKSLGITGVLLGTLLSSLFVPLWHRPYVVYKYLFKKSPLEYYKKLVFLSLSFFIIAVITKIIVDEITTVIINSLFQFFISILLCIVLPNILFILLNYKRKEALKILNYFKYQYVKVTSWGS</sequence>
<feature type="transmembrane region" description="Helical" evidence="6">
    <location>
        <begin position="90"/>
        <end position="110"/>
    </location>
</feature>
<dbReference type="Proteomes" id="UP000189966">
    <property type="component" value="Unassembled WGS sequence"/>
</dbReference>
<evidence type="ECO:0000256" key="6">
    <source>
        <dbReference type="SAM" id="Phobius"/>
    </source>
</evidence>
<evidence type="ECO:0000313" key="8">
    <source>
        <dbReference type="Proteomes" id="UP000189966"/>
    </source>
</evidence>
<feature type="transmembrane region" description="Helical" evidence="6">
    <location>
        <begin position="435"/>
        <end position="453"/>
    </location>
</feature>
<protein>
    <recommendedName>
        <fullName evidence="9">Polysaccharide biosynthesis protein</fullName>
    </recommendedName>
</protein>
<dbReference type="AlphaFoldDB" id="A0A1T5I249"/>
<feature type="transmembrane region" description="Helical" evidence="6">
    <location>
        <begin position="12"/>
        <end position="32"/>
    </location>
</feature>
<accession>A0A1T5I249</accession>
<evidence type="ECO:0000256" key="4">
    <source>
        <dbReference type="ARBA" id="ARBA00022989"/>
    </source>
</evidence>
<organism evidence="7 8">
    <name type="scientific">Photobacterium piscicola</name>
    <dbReference type="NCBI Taxonomy" id="1378299"/>
    <lineage>
        <taxon>Bacteria</taxon>
        <taxon>Pseudomonadati</taxon>
        <taxon>Pseudomonadota</taxon>
        <taxon>Gammaproteobacteria</taxon>
        <taxon>Vibrionales</taxon>
        <taxon>Vibrionaceae</taxon>
        <taxon>Photobacterium</taxon>
    </lineage>
</organism>
<feature type="transmembrane region" description="Helical" evidence="6">
    <location>
        <begin position="336"/>
        <end position="353"/>
    </location>
</feature>
<dbReference type="RefSeq" id="WP_080158028.1">
    <property type="nucleotide sequence ID" value="NZ_FUZI01000004.1"/>
</dbReference>
<feature type="transmembrane region" description="Helical" evidence="6">
    <location>
        <begin position="122"/>
        <end position="141"/>
    </location>
</feature>
<dbReference type="GO" id="GO:0005886">
    <property type="term" value="C:plasma membrane"/>
    <property type="evidence" value="ECO:0007669"/>
    <property type="project" value="UniProtKB-SubCell"/>
</dbReference>
<name>A0A1T5I249_9GAMM</name>
<dbReference type="PANTHER" id="PTHR30250:SF26">
    <property type="entry name" value="PSMA PROTEIN"/>
    <property type="match status" value="1"/>
</dbReference>
<feature type="transmembrane region" description="Helical" evidence="6">
    <location>
        <begin position="171"/>
        <end position="190"/>
    </location>
</feature>
<gene>
    <name evidence="7" type="ORF">CZ809_02585</name>
</gene>
<comment type="subcellular location">
    <subcellularLocation>
        <location evidence="1">Cell membrane</location>
        <topology evidence="1">Multi-pass membrane protein</topology>
    </subcellularLocation>
</comment>